<reference evidence="1" key="1">
    <citation type="submission" date="2019-12" db="EMBL/GenBank/DDBJ databases">
        <authorList>
            <person name="Scholes J."/>
        </authorList>
    </citation>
    <scope>NUCLEOTIDE SEQUENCE</scope>
</reference>
<proteinExistence type="predicted"/>
<evidence type="ECO:0000313" key="2">
    <source>
        <dbReference type="Proteomes" id="UP001153555"/>
    </source>
</evidence>
<gene>
    <name evidence="1" type="ORF">SHERM_03285</name>
</gene>
<feature type="non-terminal residue" evidence="1">
    <location>
        <position position="1"/>
    </location>
</feature>
<comment type="caution">
    <text evidence="1">The sequence shown here is derived from an EMBL/GenBank/DDBJ whole genome shotgun (WGS) entry which is preliminary data.</text>
</comment>
<sequence length="101" mass="11617">GITRGLWVLSSFGESCLRLNGRGVFVCNSQGKVKPCAEYQDFQSSRDLNDLRELLYTTIVYPFREVGECIDAIVKMGEIGGEYSLDLEMQYFFFAHPWKIY</sequence>
<evidence type="ECO:0000313" key="1">
    <source>
        <dbReference type="EMBL" id="CAA0836170.1"/>
    </source>
</evidence>
<dbReference type="AlphaFoldDB" id="A0A9N7NSM1"/>
<dbReference type="EMBL" id="CACSLK010030184">
    <property type="protein sequence ID" value="CAA0836170.1"/>
    <property type="molecule type" value="Genomic_DNA"/>
</dbReference>
<accession>A0A9N7NSM1</accession>
<keyword evidence="2" id="KW-1185">Reference proteome</keyword>
<dbReference type="Proteomes" id="UP001153555">
    <property type="component" value="Unassembled WGS sequence"/>
</dbReference>
<organism evidence="1 2">
    <name type="scientific">Striga hermonthica</name>
    <name type="common">Purple witchweed</name>
    <name type="synonym">Buchnera hermonthica</name>
    <dbReference type="NCBI Taxonomy" id="68872"/>
    <lineage>
        <taxon>Eukaryota</taxon>
        <taxon>Viridiplantae</taxon>
        <taxon>Streptophyta</taxon>
        <taxon>Embryophyta</taxon>
        <taxon>Tracheophyta</taxon>
        <taxon>Spermatophyta</taxon>
        <taxon>Magnoliopsida</taxon>
        <taxon>eudicotyledons</taxon>
        <taxon>Gunneridae</taxon>
        <taxon>Pentapetalae</taxon>
        <taxon>asterids</taxon>
        <taxon>lamiids</taxon>
        <taxon>Lamiales</taxon>
        <taxon>Orobanchaceae</taxon>
        <taxon>Buchnereae</taxon>
        <taxon>Striga</taxon>
    </lineage>
</organism>
<protein>
    <submittedName>
        <fullName evidence="1">Uncharacterized protein</fullName>
    </submittedName>
</protein>
<name>A0A9N7NSM1_STRHE</name>
<feature type="non-terminal residue" evidence="1">
    <location>
        <position position="101"/>
    </location>
</feature>